<keyword evidence="6" id="KW-0479">Metal-binding</keyword>
<sequence>MTETNSKIIKESIKALKNVKDINPLTHCITNYVTINDCANAVLAIGGSPMMADDPEEVKEFVEIANALVINIGKMSQSQVEAMIIGSKHGKETNTPIVLDPVAVGVTNLRNNLVLELINKSKISVIRGNMSEIKAIARLIKLEEILSTIKAKSKGVDVSEDDEITKNNLKDNGIIVKALAKKLDTVIIASGAIDIISNGKITYACENGDELMPKITGSGCMLTSIVGTFCGANDPFIGGLSGTIAMGIAGEIAGQSVKKEKCGTGTFRVRLIDNLYNLDEKTIKENIKLYEILD</sequence>
<evidence type="ECO:0000256" key="2">
    <source>
        <dbReference type="ARBA" id="ARBA00001946"/>
    </source>
</evidence>
<comment type="cofactor">
    <cofactor evidence="2">
        <name>Mg(2+)</name>
        <dbReference type="ChEBI" id="CHEBI:18420"/>
    </cofactor>
</comment>
<dbReference type="GO" id="GO:0000287">
    <property type="term" value="F:magnesium ion binding"/>
    <property type="evidence" value="ECO:0007669"/>
    <property type="project" value="InterPro"/>
</dbReference>
<dbReference type="InterPro" id="IPR000417">
    <property type="entry name" value="Hyethyz_kinase"/>
</dbReference>
<evidence type="ECO:0000256" key="10">
    <source>
        <dbReference type="ARBA" id="ARBA00022842"/>
    </source>
</evidence>
<dbReference type="HAMAP" id="MF_00228">
    <property type="entry name" value="Thz_kinase"/>
    <property type="match status" value="1"/>
</dbReference>
<dbReference type="InterPro" id="IPR029056">
    <property type="entry name" value="Ribokinase-like"/>
</dbReference>
<dbReference type="NCBIfam" id="NF006830">
    <property type="entry name" value="PRK09355.1"/>
    <property type="match status" value="1"/>
</dbReference>
<evidence type="ECO:0000256" key="7">
    <source>
        <dbReference type="ARBA" id="ARBA00022741"/>
    </source>
</evidence>
<evidence type="ECO:0000256" key="1">
    <source>
        <dbReference type="ARBA" id="ARBA00001771"/>
    </source>
</evidence>
<evidence type="ECO:0000256" key="9">
    <source>
        <dbReference type="ARBA" id="ARBA00022840"/>
    </source>
</evidence>
<reference evidence="12" key="1">
    <citation type="submission" date="2019-08" db="EMBL/GenBank/DDBJ databases">
        <authorList>
            <person name="Kucharzyk K."/>
            <person name="Murdoch R.W."/>
            <person name="Higgins S."/>
            <person name="Loffler F."/>
        </authorList>
    </citation>
    <scope>NUCLEOTIDE SEQUENCE</scope>
</reference>
<comment type="catalytic activity">
    <reaction evidence="1">
        <text>5-(2-hydroxyethyl)-4-methylthiazole + ATP = 4-methyl-5-(2-phosphooxyethyl)-thiazole + ADP + H(+)</text>
        <dbReference type="Rhea" id="RHEA:24212"/>
        <dbReference type="ChEBI" id="CHEBI:15378"/>
        <dbReference type="ChEBI" id="CHEBI:17957"/>
        <dbReference type="ChEBI" id="CHEBI:30616"/>
        <dbReference type="ChEBI" id="CHEBI:58296"/>
        <dbReference type="ChEBI" id="CHEBI:456216"/>
        <dbReference type="EC" id="2.7.1.50"/>
    </reaction>
</comment>
<evidence type="ECO:0000256" key="8">
    <source>
        <dbReference type="ARBA" id="ARBA00022777"/>
    </source>
</evidence>
<organism evidence="12">
    <name type="scientific">bioreactor metagenome</name>
    <dbReference type="NCBI Taxonomy" id="1076179"/>
    <lineage>
        <taxon>unclassified sequences</taxon>
        <taxon>metagenomes</taxon>
        <taxon>ecological metagenomes</taxon>
    </lineage>
</organism>
<gene>
    <name evidence="12" type="primary">thiM_1</name>
    <name evidence="12" type="ORF">SDC9_03581</name>
</gene>
<proteinExistence type="inferred from homology"/>
<comment type="caution">
    <text evidence="12">The sequence shown here is derived from an EMBL/GenBank/DDBJ whole genome shotgun (WGS) entry which is preliminary data.</text>
</comment>
<evidence type="ECO:0000313" key="12">
    <source>
        <dbReference type="EMBL" id="MPL58050.1"/>
    </source>
</evidence>
<keyword evidence="10" id="KW-0460">Magnesium</keyword>
<dbReference type="GO" id="GO:0005524">
    <property type="term" value="F:ATP binding"/>
    <property type="evidence" value="ECO:0007669"/>
    <property type="project" value="UniProtKB-KW"/>
</dbReference>
<dbReference type="UniPathway" id="UPA00060">
    <property type="reaction ID" value="UER00139"/>
</dbReference>
<evidence type="ECO:0000256" key="3">
    <source>
        <dbReference type="ARBA" id="ARBA00004868"/>
    </source>
</evidence>
<dbReference type="PIRSF" id="PIRSF000513">
    <property type="entry name" value="Thz_kinase"/>
    <property type="match status" value="1"/>
</dbReference>
<dbReference type="GO" id="GO:0009229">
    <property type="term" value="P:thiamine diphosphate biosynthetic process"/>
    <property type="evidence" value="ECO:0007669"/>
    <property type="project" value="UniProtKB-UniPathway"/>
</dbReference>
<keyword evidence="11" id="KW-0784">Thiamine biosynthesis</keyword>
<dbReference type="AlphaFoldDB" id="A0A644STP0"/>
<dbReference type="Gene3D" id="3.40.1190.20">
    <property type="match status" value="1"/>
</dbReference>
<protein>
    <recommendedName>
        <fullName evidence="4">hydroxyethylthiazole kinase</fullName>
        <ecNumber evidence="4">2.7.1.50</ecNumber>
    </recommendedName>
</protein>
<keyword evidence="8 12" id="KW-0418">Kinase</keyword>
<evidence type="ECO:0000256" key="5">
    <source>
        <dbReference type="ARBA" id="ARBA00022679"/>
    </source>
</evidence>
<keyword evidence="7" id="KW-0547">Nucleotide-binding</keyword>
<dbReference type="CDD" id="cd01170">
    <property type="entry name" value="THZ_kinase"/>
    <property type="match status" value="1"/>
</dbReference>
<keyword evidence="5 12" id="KW-0808">Transferase</keyword>
<evidence type="ECO:0000256" key="4">
    <source>
        <dbReference type="ARBA" id="ARBA00012129"/>
    </source>
</evidence>
<dbReference type="GO" id="GO:0009228">
    <property type="term" value="P:thiamine biosynthetic process"/>
    <property type="evidence" value="ECO:0007669"/>
    <property type="project" value="UniProtKB-KW"/>
</dbReference>
<accession>A0A644STP0</accession>
<dbReference type="Pfam" id="PF02110">
    <property type="entry name" value="HK"/>
    <property type="match status" value="1"/>
</dbReference>
<dbReference type="EMBL" id="VSSQ01000006">
    <property type="protein sequence ID" value="MPL58050.1"/>
    <property type="molecule type" value="Genomic_DNA"/>
</dbReference>
<name>A0A644STP0_9ZZZZ</name>
<dbReference type="GO" id="GO:0004417">
    <property type="term" value="F:hydroxyethylthiazole kinase activity"/>
    <property type="evidence" value="ECO:0007669"/>
    <property type="project" value="UniProtKB-EC"/>
</dbReference>
<evidence type="ECO:0000256" key="6">
    <source>
        <dbReference type="ARBA" id="ARBA00022723"/>
    </source>
</evidence>
<dbReference type="SUPFAM" id="SSF53613">
    <property type="entry name" value="Ribokinase-like"/>
    <property type="match status" value="1"/>
</dbReference>
<dbReference type="PRINTS" id="PR01099">
    <property type="entry name" value="HYETHTZKNASE"/>
</dbReference>
<comment type="pathway">
    <text evidence="3">Cofactor biosynthesis; thiamine diphosphate biosynthesis; 4-methyl-5-(2-phosphoethyl)-thiazole from 5-(2-hydroxyethyl)-4-methylthiazole: step 1/1.</text>
</comment>
<keyword evidence="9" id="KW-0067">ATP-binding</keyword>
<dbReference type="EC" id="2.7.1.50" evidence="4"/>
<evidence type="ECO:0000256" key="11">
    <source>
        <dbReference type="ARBA" id="ARBA00022977"/>
    </source>
</evidence>